<dbReference type="EMBL" id="CM034393">
    <property type="protein sequence ID" value="KAJ0180108.1"/>
    <property type="molecule type" value="Genomic_DNA"/>
</dbReference>
<protein>
    <submittedName>
        <fullName evidence="1">Uncharacterized protein</fullName>
    </submittedName>
</protein>
<organism evidence="1 2">
    <name type="scientific">Dendrolimus kikuchii</name>
    <dbReference type="NCBI Taxonomy" id="765133"/>
    <lineage>
        <taxon>Eukaryota</taxon>
        <taxon>Metazoa</taxon>
        <taxon>Ecdysozoa</taxon>
        <taxon>Arthropoda</taxon>
        <taxon>Hexapoda</taxon>
        <taxon>Insecta</taxon>
        <taxon>Pterygota</taxon>
        <taxon>Neoptera</taxon>
        <taxon>Endopterygota</taxon>
        <taxon>Lepidoptera</taxon>
        <taxon>Glossata</taxon>
        <taxon>Ditrysia</taxon>
        <taxon>Bombycoidea</taxon>
        <taxon>Lasiocampidae</taxon>
        <taxon>Dendrolimus</taxon>
    </lineage>
</organism>
<evidence type="ECO:0000313" key="1">
    <source>
        <dbReference type="EMBL" id="KAJ0180108.1"/>
    </source>
</evidence>
<sequence length="75" mass="8608">MLKLVPQQNTANRTAFFVGYQLLNHFQIIIAVLEKHLKLDKKYPTQVIGKPTGYLISDLEQQVSKYFATGLQLDE</sequence>
<evidence type="ECO:0000313" key="2">
    <source>
        <dbReference type="Proteomes" id="UP000824533"/>
    </source>
</evidence>
<name>A0ACC1D868_9NEOP</name>
<proteinExistence type="predicted"/>
<keyword evidence="2" id="KW-1185">Reference proteome</keyword>
<accession>A0ACC1D868</accession>
<dbReference type="Proteomes" id="UP000824533">
    <property type="component" value="Linkage Group LG07"/>
</dbReference>
<gene>
    <name evidence="1" type="ORF">K1T71_004699</name>
</gene>
<comment type="caution">
    <text evidence="1">The sequence shown here is derived from an EMBL/GenBank/DDBJ whole genome shotgun (WGS) entry which is preliminary data.</text>
</comment>
<reference evidence="1 2" key="1">
    <citation type="journal article" date="2021" name="Front. Genet.">
        <title>Chromosome-Level Genome Assembly Reveals Significant Gene Expansion in the Toll and IMD Signaling Pathways of Dendrolimus kikuchii.</title>
        <authorList>
            <person name="Zhou J."/>
            <person name="Wu P."/>
            <person name="Xiong Z."/>
            <person name="Liu N."/>
            <person name="Zhao N."/>
            <person name="Ji M."/>
            <person name="Qiu Y."/>
            <person name="Yang B."/>
        </authorList>
    </citation>
    <scope>NUCLEOTIDE SEQUENCE [LARGE SCALE GENOMIC DNA]</scope>
    <source>
        <strain evidence="1">Ann1</strain>
    </source>
</reference>